<keyword evidence="2" id="KW-1185">Reference proteome</keyword>
<proteinExistence type="predicted"/>
<organism evidence="1 2">
    <name type="scientific">Pelobates cultripes</name>
    <name type="common">Western spadefoot toad</name>
    <dbReference type="NCBI Taxonomy" id="61616"/>
    <lineage>
        <taxon>Eukaryota</taxon>
        <taxon>Metazoa</taxon>
        <taxon>Chordata</taxon>
        <taxon>Craniata</taxon>
        <taxon>Vertebrata</taxon>
        <taxon>Euteleostomi</taxon>
        <taxon>Amphibia</taxon>
        <taxon>Batrachia</taxon>
        <taxon>Anura</taxon>
        <taxon>Pelobatoidea</taxon>
        <taxon>Pelobatidae</taxon>
        <taxon>Pelobates</taxon>
    </lineage>
</organism>
<evidence type="ECO:0000313" key="1">
    <source>
        <dbReference type="EMBL" id="CAH2329482.1"/>
    </source>
</evidence>
<dbReference type="AlphaFoldDB" id="A0AAD1TPY1"/>
<gene>
    <name evidence="1" type="ORF">PECUL_23A009652</name>
</gene>
<sequence length="55" mass="6766">MRKMFWATFRTCQSSENSHRRETILMLRMGKMFWATFRSCLSSENSHRRETILMF</sequence>
<accession>A0AAD1TPY1</accession>
<dbReference type="Proteomes" id="UP001295444">
    <property type="component" value="Chromosome 14"/>
</dbReference>
<reference evidence="1" key="1">
    <citation type="submission" date="2022-03" db="EMBL/GenBank/DDBJ databases">
        <authorList>
            <person name="Alioto T."/>
            <person name="Alioto T."/>
            <person name="Gomez Garrido J."/>
        </authorList>
    </citation>
    <scope>NUCLEOTIDE SEQUENCE</scope>
</reference>
<evidence type="ECO:0000313" key="2">
    <source>
        <dbReference type="Proteomes" id="UP001295444"/>
    </source>
</evidence>
<name>A0AAD1TPY1_PELCU</name>
<protein>
    <submittedName>
        <fullName evidence="1">Uncharacterized protein</fullName>
    </submittedName>
</protein>
<dbReference type="EMBL" id="OW240925">
    <property type="protein sequence ID" value="CAH2329482.1"/>
    <property type="molecule type" value="Genomic_DNA"/>
</dbReference>